<comment type="caution">
    <text evidence="2">The sequence shown here is derived from an EMBL/GenBank/DDBJ whole genome shotgun (WGS) entry which is preliminary data.</text>
</comment>
<accession>A0ABV8VMU8</accession>
<dbReference type="Pfam" id="PF00293">
    <property type="entry name" value="NUDIX"/>
    <property type="match status" value="1"/>
</dbReference>
<dbReference type="InterPro" id="IPR000086">
    <property type="entry name" value="NUDIX_hydrolase_dom"/>
</dbReference>
<dbReference type="InterPro" id="IPR015797">
    <property type="entry name" value="NUDIX_hydrolase-like_dom_sf"/>
</dbReference>
<dbReference type="PANTHER" id="PTHR21340">
    <property type="entry name" value="DIADENOSINE 5,5-P1,P4-TETRAPHOSPHATE PYROPHOSPHOHYDROLASE MUTT"/>
    <property type="match status" value="1"/>
</dbReference>
<evidence type="ECO:0000313" key="2">
    <source>
        <dbReference type="EMBL" id="MFC4376972.1"/>
    </source>
</evidence>
<dbReference type="PROSITE" id="PS51462">
    <property type="entry name" value="NUDIX"/>
    <property type="match status" value="1"/>
</dbReference>
<keyword evidence="3" id="KW-1185">Reference proteome</keyword>
<feature type="domain" description="Nudix hydrolase" evidence="1">
    <location>
        <begin position="2"/>
        <end position="155"/>
    </location>
</feature>
<dbReference type="CDD" id="cd04662">
    <property type="entry name" value="NUDIX_Hydrolase"/>
    <property type="match status" value="1"/>
</dbReference>
<dbReference type="EMBL" id="JBHSDL010000028">
    <property type="protein sequence ID" value="MFC4376972.1"/>
    <property type="molecule type" value="Genomic_DNA"/>
</dbReference>
<protein>
    <submittedName>
        <fullName evidence="2">NUDIX domain-containing protein</fullName>
    </submittedName>
</protein>
<dbReference type="InterPro" id="IPR051325">
    <property type="entry name" value="Nudix_hydrolase_domain"/>
</dbReference>
<dbReference type="Gene3D" id="3.90.79.10">
    <property type="entry name" value="Nucleoside Triphosphate Pyrophosphohydrolase"/>
    <property type="match status" value="1"/>
</dbReference>
<gene>
    <name evidence="2" type="ORF">ACFO5K_23060</name>
</gene>
<dbReference type="PANTHER" id="PTHR21340:SF7">
    <property type="entry name" value="NUDIX HYDROLASE DOMAIN-CONTAINING PROTEIN"/>
    <property type="match status" value="1"/>
</dbReference>
<reference evidence="3" key="1">
    <citation type="journal article" date="2019" name="Int. J. Syst. Evol. Microbiol.">
        <title>The Global Catalogue of Microorganisms (GCM) 10K type strain sequencing project: providing services to taxonomists for standard genome sequencing and annotation.</title>
        <authorList>
            <consortium name="The Broad Institute Genomics Platform"/>
            <consortium name="The Broad Institute Genome Sequencing Center for Infectious Disease"/>
            <person name="Wu L."/>
            <person name="Ma J."/>
        </authorList>
    </citation>
    <scope>NUCLEOTIDE SEQUENCE [LARGE SCALE GENOMIC DNA]</scope>
    <source>
        <strain evidence="3">IBRC-M 10490</strain>
    </source>
</reference>
<dbReference type="SUPFAM" id="SSF55811">
    <property type="entry name" value="Nudix"/>
    <property type="match status" value="1"/>
</dbReference>
<dbReference type="RefSeq" id="WP_378566793.1">
    <property type="nucleotide sequence ID" value="NZ_JBHSDL010000028.1"/>
</dbReference>
<evidence type="ECO:0000259" key="1">
    <source>
        <dbReference type="PROSITE" id="PS51462"/>
    </source>
</evidence>
<name>A0ABV8VMU8_9NOCA</name>
<sequence>MTGVYSAGVLVYRRDAGRIEVLLGHMGGPFWAKKDTAAWSIPKGEYLIGEESAREAARREFTEELGLPVPDGTWTELGEVAYGSGSRRKTLVAWAVEGDLDPADIVAGTFEMEWPPRSGRTSVFPEIDRAAWFEPGPAYDKLVAGQRPLLERLTAILDPAP</sequence>
<dbReference type="Proteomes" id="UP001595844">
    <property type="component" value="Unassembled WGS sequence"/>
</dbReference>
<evidence type="ECO:0000313" key="3">
    <source>
        <dbReference type="Proteomes" id="UP001595844"/>
    </source>
</evidence>
<organism evidence="2 3">
    <name type="scientific">Nocardia halotolerans</name>
    <dbReference type="NCBI Taxonomy" id="1755878"/>
    <lineage>
        <taxon>Bacteria</taxon>
        <taxon>Bacillati</taxon>
        <taxon>Actinomycetota</taxon>
        <taxon>Actinomycetes</taxon>
        <taxon>Mycobacteriales</taxon>
        <taxon>Nocardiaceae</taxon>
        <taxon>Nocardia</taxon>
    </lineage>
</organism>
<proteinExistence type="predicted"/>